<comment type="caution">
    <text evidence="15">The sequence shown here is derived from an EMBL/GenBank/DDBJ whole genome shotgun (WGS) entry which is preliminary data.</text>
</comment>
<dbReference type="GO" id="GO:0003677">
    <property type="term" value="F:DNA binding"/>
    <property type="evidence" value="ECO:0007669"/>
    <property type="project" value="UniProtKB-KW"/>
</dbReference>
<feature type="domain" description="C2H2-type" evidence="14">
    <location>
        <begin position="135"/>
        <end position="162"/>
    </location>
</feature>
<proteinExistence type="inferred from homology"/>
<name>A0A4C1Y628_EUMVA</name>
<dbReference type="SUPFAM" id="SSF57667">
    <property type="entry name" value="beta-beta-alpha zinc fingers"/>
    <property type="match status" value="4"/>
</dbReference>
<dbReference type="FunFam" id="3.30.160.60:FF:000630">
    <property type="entry name" value="Zinc finger protein 180"/>
    <property type="match status" value="1"/>
</dbReference>
<dbReference type="Proteomes" id="UP000299102">
    <property type="component" value="Unassembled WGS sequence"/>
</dbReference>
<comment type="similarity">
    <text evidence="3">Belongs to the hunchback C2H2-type zinc-finger protein family.</text>
</comment>
<evidence type="ECO:0000256" key="3">
    <source>
        <dbReference type="ARBA" id="ARBA00007746"/>
    </source>
</evidence>
<dbReference type="PROSITE" id="PS50157">
    <property type="entry name" value="ZINC_FINGER_C2H2_2"/>
    <property type="match status" value="5"/>
</dbReference>
<dbReference type="PANTHER" id="PTHR24392:SF56">
    <property type="entry name" value="ZINC FINGER PROTEIN 510"/>
    <property type="match status" value="1"/>
</dbReference>
<keyword evidence="4" id="KW-0479">Metal-binding</keyword>
<protein>
    <submittedName>
        <fullName evidence="15">Zinc finger protein 235</fullName>
    </submittedName>
</protein>
<dbReference type="Pfam" id="PF00096">
    <property type="entry name" value="zf-C2H2"/>
    <property type="match status" value="1"/>
</dbReference>
<feature type="domain" description="C2H2-type" evidence="14">
    <location>
        <begin position="107"/>
        <end position="134"/>
    </location>
</feature>
<dbReference type="InterPro" id="IPR036236">
    <property type="entry name" value="Znf_C2H2_sf"/>
</dbReference>
<organism evidence="15 16">
    <name type="scientific">Eumeta variegata</name>
    <name type="common">Bagworm moth</name>
    <name type="synonym">Eumeta japonica</name>
    <dbReference type="NCBI Taxonomy" id="151549"/>
    <lineage>
        <taxon>Eukaryota</taxon>
        <taxon>Metazoa</taxon>
        <taxon>Ecdysozoa</taxon>
        <taxon>Arthropoda</taxon>
        <taxon>Hexapoda</taxon>
        <taxon>Insecta</taxon>
        <taxon>Pterygota</taxon>
        <taxon>Neoptera</taxon>
        <taxon>Endopterygota</taxon>
        <taxon>Lepidoptera</taxon>
        <taxon>Glossata</taxon>
        <taxon>Ditrysia</taxon>
        <taxon>Tineoidea</taxon>
        <taxon>Psychidae</taxon>
        <taxon>Oiketicinae</taxon>
        <taxon>Eumeta</taxon>
    </lineage>
</organism>
<keyword evidence="11" id="KW-0539">Nucleus</keyword>
<dbReference type="Gene3D" id="3.30.160.60">
    <property type="entry name" value="Classic Zinc Finger"/>
    <property type="match status" value="5"/>
</dbReference>
<evidence type="ECO:0000256" key="5">
    <source>
        <dbReference type="ARBA" id="ARBA00022737"/>
    </source>
</evidence>
<dbReference type="GO" id="GO:0008270">
    <property type="term" value="F:zinc ion binding"/>
    <property type="evidence" value="ECO:0007669"/>
    <property type="project" value="UniProtKB-KW"/>
</dbReference>
<reference evidence="15 16" key="1">
    <citation type="journal article" date="2019" name="Commun. Biol.">
        <title>The bagworm genome reveals a unique fibroin gene that provides high tensile strength.</title>
        <authorList>
            <person name="Kono N."/>
            <person name="Nakamura H."/>
            <person name="Ohtoshi R."/>
            <person name="Tomita M."/>
            <person name="Numata K."/>
            <person name="Arakawa K."/>
        </authorList>
    </citation>
    <scope>NUCLEOTIDE SEQUENCE [LARGE SCALE GENOMIC DNA]</scope>
</reference>
<keyword evidence="8" id="KW-0805">Transcription regulation</keyword>
<keyword evidence="16" id="KW-1185">Reference proteome</keyword>
<evidence type="ECO:0000313" key="15">
    <source>
        <dbReference type="EMBL" id="GBP71346.1"/>
    </source>
</evidence>
<evidence type="ECO:0000256" key="11">
    <source>
        <dbReference type="ARBA" id="ARBA00023242"/>
    </source>
</evidence>
<evidence type="ECO:0000256" key="9">
    <source>
        <dbReference type="ARBA" id="ARBA00023125"/>
    </source>
</evidence>
<evidence type="ECO:0000256" key="2">
    <source>
        <dbReference type="ARBA" id="ARBA00006991"/>
    </source>
</evidence>
<dbReference type="EMBL" id="BGZK01001104">
    <property type="protein sequence ID" value="GBP71346.1"/>
    <property type="molecule type" value="Genomic_DNA"/>
</dbReference>
<evidence type="ECO:0000256" key="4">
    <source>
        <dbReference type="ARBA" id="ARBA00022723"/>
    </source>
</evidence>
<comment type="subcellular location">
    <subcellularLocation>
        <location evidence="1">Nucleus</location>
    </subcellularLocation>
</comment>
<evidence type="ECO:0000256" key="12">
    <source>
        <dbReference type="PROSITE-ProRule" id="PRU00042"/>
    </source>
</evidence>
<dbReference type="InterPro" id="IPR013087">
    <property type="entry name" value="Znf_C2H2_type"/>
</dbReference>
<evidence type="ECO:0000256" key="1">
    <source>
        <dbReference type="ARBA" id="ARBA00004123"/>
    </source>
</evidence>
<comment type="similarity">
    <text evidence="2">Belongs to the krueppel C2H2-type zinc-finger protein family.</text>
</comment>
<dbReference type="STRING" id="151549.A0A4C1Y628"/>
<gene>
    <name evidence="15" type="primary">ZNF235</name>
    <name evidence="15" type="ORF">EVAR_57730_1</name>
</gene>
<evidence type="ECO:0000259" key="14">
    <source>
        <dbReference type="PROSITE" id="PS50157"/>
    </source>
</evidence>
<keyword evidence="10" id="KW-0804">Transcription</keyword>
<keyword evidence="9" id="KW-0238">DNA-binding</keyword>
<keyword evidence="6 12" id="KW-0863">Zinc-finger</keyword>
<dbReference type="GO" id="GO:0005634">
    <property type="term" value="C:nucleus"/>
    <property type="evidence" value="ECO:0007669"/>
    <property type="project" value="UniProtKB-SubCell"/>
</dbReference>
<evidence type="ECO:0000256" key="8">
    <source>
        <dbReference type="ARBA" id="ARBA00023015"/>
    </source>
</evidence>
<evidence type="ECO:0000256" key="7">
    <source>
        <dbReference type="ARBA" id="ARBA00022833"/>
    </source>
</evidence>
<accession>A0A4C1Y628</accession>
<dbReference type="SMART" id="SM00355">
    <property type="entry name" value="ZnF_C2H2"/>
    <property type="match status" value="6"/>
</dbReference>
<evidence type="ECO:0000256" key="10">
    <source>
        <dbReference type="ARBA" id="ARBA00023163"/>
    </source>
</evidence>
<feature type="region of interest" description="Disordered" evidence="13">
    <location>
        <begin position="45"/>
        <end position="68"/>
    </location>
</feature>
<dbReference type="OrthoDB" id="6077919at2759"/>
<feature type="domain" description="C2H2-type" evidence="14">
    <location>
        <begin position="163"/>
        <end position="190"/>
    </location>
</feature>
<dbReference type="PANTHER" id="PTHR24392">
    <property type="entry name" value="ZINC FINGER PROTEIN"/>
    <property type="match status" value="1"/>
</dbReference>
<evidence type="ECO:0000313" key="16">
    <source>
        <dbReference type="Proteomes" id="UP000299102"/>
    </source>
</evidence>
<dbReference type="FunFam" id="3.30.160.60:FF:001480">
    <property type="entry name" value="Si:cabz01071911.3"/>
    <property type="match status" value="1"/>
</dbReference>
<feature type="domain" description="C2H2-type" evidence="14">
    <location>
        <begin position="219"/>
        <end position="246"/>
    </location>
</feature>
<feature type="domain" description="C2H2-type" evidence="14">
    <location>
        <begin position="191"/>
        <end position="218"/>
    </location>
</feature>
<evidence type="ECO:0000256" key="6">
    <source>
        <dbReference type="ARBA" id="ARBA00022771"/>
    </source>
</evidence>
<dbReference type="PROSITE" id="PS00028">
    <property type="entry name" value="ZINC_FINGER_C2H2_1"/>
    <property type="match status" value="1"/>
</dbReference>
<sequence length="681" mass="77838">MGNINKTRKKQRQQQLLQIYEEVVVFVLTASLRLAAGTGVEDDHCERIDEGPSRDGCGAGPRTADGPRREVVEEVGAPGRCGSRSPKECDCGKDGCKAYTCTSGEVFYCDYCNYDTMRRCDLLQHIRTHKCKKPYTCEYCDFKTPYSSILKQHALIHTGVKPYACVRCDFKTSYSSYMKKHVLIHTGEKPYTCVLCEYSVNRKDRLQTHMRIHMGGKPYECEQCTYRTFHMGNFKRHIRTHRGKRFLTLKPHSYSPFQVRYSKMHMPTHPRVKPFRYELCEFSGSELDSREPVLTHMGGESSNCEQFEGNTSLLSELKVQTTTHICAKLYECELCEYSASTLGNSENHIDSHREEKQQGCEQSEYAARPNGDLKTYTHTRQSPHKCEQEEEFGISLSNLKKDTHSHTAESPVECEQREYSASPRGHVKAPLRTYERKRRIEVVYFGRLHSPMSYGALLWGRAADVHGIFVLQKRAIRAISGLKPRVSLKTYTNTISKYSLVLNKLIIHFASRVFHKRTTCRLACSLGCARTKERYETQELERSKARESGGNDLRSVKIPCRRLHGVGARRHNDRPPRRVSRGLVPATGALLEWIDISLGKLISDLRGYVEPTGNVHKAIKIRLIIQRFFEEVRSFEAQALTKHQTPFTNEMKSAESTAQLIEEVTSDTQTEIELGTDGNTE</sequence>
<keyword evidence="5" id="KW-0677">Repeat</keyword>
<dbReference type="AlphaFoldDB" id="A0A4C1Y628"/>
<evidence type="ECO:0000256" key="13">
    <source>
        <dbReference type="SAM" id="MobiDB-lite"/>
    </source>
</evidence>
<keyword evidence="7" id="KW-0862">Zinc</keyword>
<dbReference type="FunFam" id="3.30.160.60:FF:000614">
    <property type="entry name" value="Zinc finger protein 142"/>
    <property type="match status" value="1"/>
</dbReference>